<evidence type="ECO:0000256" key="1">
    <source>
        <dbReference type="SAM" id="MobiDB-lite"/>
    </source>
</evidence>
<evidence type="ECO:0000313" key="3">
    <source>
        <dbReference type="Proteomes" id="UP000198281"/>
    </source>
</evidence>
<proteinExistence type="predicted"/>
<accession>A0A239JR90</accession>
<dbReference type="RefSeq" id="WP_089221101.1">
    <property type="nucleotide sequence ID" value="NZ_FZOS01000038.1"/>
</dbReference>
<protein>
    <submittedName>
        <fullName evidence="2">Uncharacterized protein</fullName>
    </submittedName>
</protein>
<evidence type="ECO:0000313" key="2">
    <source>
        <dbReference type="EMBL" id="SNT08401.1"/>
    </source>
</evidence>
<sequence length="101" mass="11144">MSATSDGDWTKTDLDLLHSMDKAGLPVDQMARRLGRTEDAIAGHLAEVRARTGPVRFPGERIHSTRQDWQGPDEEGDAPLPTGKRADDTATWVHIDPEGER</sequence>
<name>A0A239JR90_9SPHN</name>
<reference evidence="3" key="1">
    <citation type="submission" date="2017-06" db="EMBL/GenBank/DDBJ databases">
        <authorList>
            <person name="Varghese N."/>
            <person name="Submissions S."/>
        </authorList>
    </citation>
    <scope>NUCLEOTIDE SEQUENCE [LARGE SCALE GENOMIC DNA]</scope>
    <source>
        <strain evidence="3">LNB2</strain>
    </source>
</reference>
<keyword evidence="3" id="KW-1185">Reference proteome</keyword>
<dbReference type="Proteomes" id="UP000198281">
    <property type="component" value="Unassembled WGS sequence"/>
</dbReference>
<feature type="region of interest" description="Disordered" evidence="1">
    <location>
        <begin position="56"/>
        <end position="101"/>
    </location>
</feature>
<organism evidence="2 3">
    <name type="scientific">Edaphosphingomonas laterariae</name>
    <dbReference type="NCBI Taxonomy" id="861865"/>
    <lineage>
        <taxon>Bacteria</taxon>
        <taxon>Pseudomonadati</taxon>
        <taxon>Pseudomonadota</taxon>
        <taxon>Alphaproteobacteria</taxon>
        <taxon>Sphingomonadales</taxon>
        <taxon>Rhizorhabdaceae</taxon>
        <taxon>Edaphosphingomonas</taxon>
    </lineage>
</organism>
<gene>
    <name evidence="2" type="ORF">SAMN06295912_13816</name>
</gene>
<dbReference type="AlphaFoldDB" id="A0A239JR90"/>
<dbReference type="OrthoDB" id="7573820at2"/>
<dbReference type="EMBL" id="FZOS01000038">
    <property type="protein sequence ID" value="SNT08401.1"/>
    <property type="molecule type" value="Genomic_DNA"/>
</dbReference>